<feature type="transmembrane region" description="Helical" evidence="6">
    <location>
        <begin position="246"/>
        <end position="264"/>
    </location>
</feature>
<dbReference type="Pfam" id="PF02588">
    <property type="entry name" value="YitT_membrane"/>
    <property type="match status" value="1"/>
</dbReference>
<protein>
    <submittedName>
        <fullName evidence="7">YitT family protein</fullName>
    </submittedName>
</protein>
<evidence type="ECO:0000256" key="1">
    <source>
        <dbReference type="ARBA" id="ARBA00004651"/>
    </source>
</evidence>
<keyword evidence="3 6" id="KW-0812">Transmembrane</keyword>
<comment type="subcellular location">
    <subcellularLocation>
        <location evidence="1">Cell membrane</location>
        <topology evidence="1">Multi-pass membrane protein</topology>
    </subcellularLocation>
</comment>
<dbReference type="PANTHER" id="PTHR33545">
    <property type="entry name" value="UPF0750 MEMBRANE PROTEIN YITT-RELATED"/>
    <property type="match status" value="1"/>
</dbReference>
<dbReference type="RefSeq" id="WP_084231868.1">
    <property type="nucleotide sequence ID" value="NZ_FWXE01000001.1"/>
</dbReference>
<evidence type="ECO:0000256" key="4">
    <source>
        <dbReference type="ARBA" id="ARBA00022989"/>
    </source>
</evidence>
<feature type="transmembrane region" description="Helical" evidence="6">
    <location>
        <begin position="122"/>
        <end position="142"/>
    </location>
</feature>
<keyword evidence="4 6" id="KW-1133">Transmembrane helix</keyword>
<keyword evidence="5 6" id="KW-0472">Membrane</keyword>
<gene>
    <name evidence="7" type="ORF">CJF60_01285</name>
</gene>
<evidence type="ECO:0000313" key="8">
    <source>
        <dbReference type="Proteomes" id="UP000217033"/>
    </source>
</evidence>
<proteinExistence type="predicted"/>
<evidence type="ECO:0000256" key="3">
    <source>
        <dbReference type="ARBA" id="ARBA00022692"/>
    </source>
</evidence>
<keyword evidence="2" id="KW-1003">Cell membrane</keyword>
<feature type="transmembrane region" description="Helical" evidence="6">
    <location>
        <begin position="80"/>
        <end position="102"/>
    </location>
</feature>
<dbReference type="PANTHER" id="PTHR33545:SF5">
    <property type="entry name" value="UPF0750 MEMBRANE PROTEIN YITT"/>
    <property type="match status" value="1"/>
</dbReference>
<reference evidence="7" key="1">
    <citation type="submission" date="2017-08" db="EMBL/GenBank/DDBJ databases">
        <authorList>
            <person name="Alvarez-Ponce D."/>
            <person name="Weitzman C.L."/>
            <person name="Tillett R.L."/>
            <person name="Sandmeier F.C."/>
            <person name="Tracy C.R."/>
        </authorList>
    </citation>
    <scope>NUCLEOTIDE SEQUENCE [LARGE SCALE GENOMIC DNA]</scope>
    <source>
        <strain evidence="7">PS6</strain>
    </source>
</reference>
<dbReference type="InterPro" id="IPR051461">
    <property type="entry name" value="UPF0750_membrane"/>
</dbReference>
<comment type="caution">
    <text evidence="7">The sequence shown here is derived from an EMBL/GenBank/DDBJ whole genome shotgun (WGS) entry which is preliminary data.</text>
</comment>
<accession>A0ABX4H608</accession>
<keyword evidence="8" id="KW-1185">Reference proteome</keyword>
<dbReference type="InterPro" id="IPR003740">
    <property type="entry name" value="YitT"/>
</dbReference>
<evidence type="ECO:0000256" key="2">
    <source>
        <dbReference type="ARBA" id="ARBA00022475"/>
    </source>
</evidence>
<evidence type="ECO:0000256" key="5">
    <source>
        <dbReference type="ARBA" id="ARBA00023136"/>
    </source>
</evidence>
<sequence>MNQEKKQDQEHNWDNYSPYKEFELISKKEVSSNKKPNFFTRLKSSLHKKNTSIYYSQGFSSSEIEKLPWYMILAIKKWNVLKIFFAAFLLNVIIIAFITRAQALPSGVTGIPTLIMFLVPELQPYFGILFLLVNAPLMIYFHKKVKLSFTLLNWTYLLFSVLWSSVLNITPVLNFLLNITDFANDWSINVVTASYTNSWPILVYGILGSILMGISYAILWKAGASTAGTELVSYYISVKYKKSVGSIMRVFSLSTVVLYFIIYASVRWNLTNSAPEPVYLRDFFVLQIITTFAIVFIATFVLNVLYPKYKKINVEISTDNPNLIEIFFNKINYWHPYRIETYKSGRNHQKNYQITTVMYYFEANFLVPDIQNFSPEVWIKMVDVKRTLGKFNSNFVD</sequence>
<evidence type="ECO:0000313" key="7">
    <source>
        <dbReference type="EMBL" id="PAF55306.1"/>
    </source>
</evidence>
<feature type="transmembrane region" description="Helical" evidence="6">
    <location>
        <begin position="284"/>
        <end position="306"/>
    </location>
</feature>
<evidence type="ECO:0000256" key="6">
    <source>
        <dbReference type="SAM" id="Phobius"/>
    </source>
</evidence>
<feature type="transmembrane region" description="Helical" evidence="6">
    <location>
        <begin position="154"/>
        <end position="179"/>
    </location>
</feature>
<feature type="transmembrane region" description="Helical" evidence="6">
    <location>
        <begin position="199"/>
        <end position="219"/>
    </location>
</feature>
<dbReference type="EMBL" id="NQMN01000001">
    <property type="protein sequence ID" value="PAF55306.1"/>
    <property type="molecule type" value="Genomic_DNA"/>
</dbReference>
<dbReference type="Proteomes" id="UP000217033">
    <property type="component" value="Unassembled WGS sequence"/>
</dbReference>
<organism evidence="7 8">
    <name type="scientific">Mycoplasmopsis agassizii</name>
    <dbReference type="NCBI Taxonomy" id="33922"/>
    <lineage>
        <taxon>Bacteria</taxon>
        <taxon>Bacillati</taxon>
        <taxon>Mycoplasmatota</taxon>
        <taxon>Mycoplasmoidales</taxon>
        <taxon>Metamycoplasmataceae</taxon>
        <taxon>Mycoplasmopsis</taxon>
    </lineage>
</organism>
<name>A0ABX4H608_9BACT</name>